<evidence type="ECO:0000313" key="9">
    <source>
        <dbReference type="EMBL" id="CEA09906.1"/>
    </source>
</evidence>
<keyword evidence="7" id="KW-0812">Transmembrane</keyword>
<gene>
    <name evidence="9" type="primary">bdbD</name>
    <name evidence="9" type="ORF">BN1051_03285</name>
</gene>
<dbReference type="InterPro" id="IPR036249">
    <property type="entry name" value="Thioredoxin-like_sf"/>
</dbReference>
<protein>
    <submittedName>
        <fullName evidence="9">Disulfide bond formation protein D</fullName>
    </submittedName>
</protein>
<dbReference type="Pfam" id="PF13462">
    <property type="entry name" value="Thioredoxin_4"/>
    <property type="match status" value="1"/>
</dbReference>
<keyword evidence="5" id="KW-0676">Redox-active center</keyword>
<dbReference type="InterPro" id="IPR012336">
    <property type="entry name" value="Thioredoxin-like_fold"/>
</dbReference>
<name>A0A078MYK7_9MICC</name>
<reference evidence="9" key="1">
    <citation type="submission" date="2014-07" db="EMBL/GenBank/DDBJ databases">
        <authorList>
            <person name="Urmite Genomes Urmite Genomes"/>
        </authorList>
    </citation>
    <scope>NUCLEOTIDE SEQUENCE</scope>
    <source>
        <strain evidence="9">11W110_air</strain>
    </source>
</reference>
<dbReference type="SUPFAM" id="SSF52833">
    <property type="entry name" value="Thioredoxin-like"/>
    <property type="match status" value="1"/>
</dbReference>
<evidence type="ECO:0000256" key="7">
    <source>
        <dbReference type="SAM" id="Phobius"/>
    </source>
</evidence>
<feature type="compositionally biased region" description="Basic and acidic residues" evidence="6">
    <location>
        <begin position="7"/>
        <end position="28"/>
    </location>
</feature>
<organism evidence="9">
    <name type="scientific">Arthrobacter saudimassiliensis</name>
    <dbReference type="NCBI Taxonomy" id="1461584"/>
    <lineage>
        <taxon>Bacteria</taxon>
        <taxon>Bacillati</taxon>
        <taxon>Actinomycetota</taxon>
        <taxon>Actinomycetes</taxon>
        <taxon>Micrococcales</taxon>
        <taxon>Micrococcaceae</taxon>
        <taxon>Arthrobacter</taxon>
    </lineage>
</organism>
<dbReference type="PATRIC" id="fig|1461584.3.peg.3253"/>
<keyword evidence="2" id="KW-0732">Signal</keyword>
<evidence type="ECO:0000256" key="3">
    <source>
        <dbReference type="ARBA" id="ARBA00023002"/>
    </source>
</evidence>
<dbReference type="AlphaFoldDB" id="A0A078MYK7"/>
<dbReference type="GO" id="GO:0016491">
    <property type="term" value="F:oxidoreductase activity"/>
    <property type="evidence" value="ECO:0007669"/>
    <property type="project" value="UniProtKB-KW"/>
</dbReference>
<sequence length="286" mass="30225">MSNPRPTKAERTAEAREKARALREEQQRKEKRNKLLVRWGVVVAVVAVIALIFAVVFSNMNRSIPAAGPVPANGNLDGGVTLTSTTSLAPTDGGEVDTENLPEGTGEGQPPRGVEPGAEGEPVPIVVYADVNCVHCATFEDAYGDQIAQWLDAGEITYEYRLVSFLDRNSPTNYSSRGANAAACVADTAPESYWDFTAAIFAQHAQGEVDNQGLADMAASVGAEGAESCIKDDGFRTYVKYTTELAQADGVQGTPTVYVNGTEANLDAFTETVQAAIDGNGGADSE</sequence>
<dbReference type="PANTHER" id="PTHR13887">
    <property type="entry name" value="GLUTATHIONE S-TRANSFERASE KAPPA"/>
    <property type="match status" value="1"/>
</dbReference>
<feature type="domain" description="Thioredoxin-like fold" evidence="8">
    <location>
        <begin position="117"/>
        <end position="278"/>
    </location>
</feature>
<evidence type="ECO:0000256" key="1">
    <source>
        <dbReference type="ARBA" id="ARBA00005791"/>
    </source>
</evidence>
<proteinExistence type="inferred from homology"/>
<keyword evidence="7" id="KW-1133">Transmembrane helix</keyword>
<dbReference type="CDD" id="cd02972">
    <property type="entry name" value="DsbA_family"/>
    <property type="match status" value="1"/>
</dbReference>
<evidence type="ECO:0000259" key="8">
    <source>
        <dbReference type="Pfam" id="PF13462"/>
    </source>
</evidence>
<dbReference type="EMBL" id="LN483072">
    <property type="protein sequence ID" value="CEA09906.1"/>
    <property type="molecule type" value="Genomic_DNA"/>
</dbReference>
<dbReference type="PANTHER" id="PTHR13887:SF14">
    <property type="entry name" value="DISULFIDE BOND FORMATION PROTEIN D"/>
    <property type="match status" value="1"/>
</dbReference>
<comment type="similarity">
    <text evidence="1">Belongs to the thioredoxin family. DsbA subfamily.</text>
</comment>
<feature type="transmembrane region" description="Helical" evidence="7">
    <location>
        <begin position="36"/>
        <end position="57"/>
    </location>
</feature>
<dbReference type="Gene3D" id="3.40.30.10">
    <property type="entry name" value="Glutaredoxin"/>
    <property type="match status" value="1"/>
</dbReference>
<evidence type="ECO:0000256" key="4">
    <source>
        <dbReference type="ARBA" id="ARBA00023157"/>
    </source>
</evidence>
<keyword evidence="7" id="KW-0472">Membrane</keyword>
<keyword evidence="4" id="KW-1015">Disulfide bond</keyword>
<evidence type="ECO:0000256" key="5">
    <source>
        <dbReference type="ARBA" id="ARBA00023284"/>
    </source>
</evidence>
<evidence type="ECO:0000256" key="6">
    <source>
        <dbReference type="SAM" id="MobiDB-lite"/>
    </source>
</evidence>
<keyword evidence="3" id="KW-0560">Oxidoreductase</keyword>
<accession>A0A078MYK7</accession>
<feature type="region of interest" description="Disordered" evidence="6">
    <location>
        <begin position="1"/>
        <end position="29"/>
    </location>
</feature>
<feature type="region of interest" description="Disordered" evidence="6">
    <location>
        <begin position="81"/>
        <end position="119"/>
    </location>
</feature>
<evidence type="ECO:0000256" key="2">
    <source>
        <dbReference type="ARBA" id="ARBA00022729"/>
    </source>
</evidence>